<feature type="non-terminal residue" evidence="1">
    <location>
        <position position="124"/>
    </location>
</feature>
<dbReference type="EMBL" id="JADNRY010000300">
    <property type="protein sequence ID" value="KAF9059463.1"/>
    <property type="molecule type" value="Genomic_DNA"/>
</dbReference>
<name>A0A9P5TZH2_9AGAR</name>
<dbReference type="AlphaFoldDB" id="A0A9P5TZH2"/>
<protein>
    <submittedName>
        <fullName evidence="1">Uncharacterized protein</fullName>
    </submittedName>
</protein>
<organism evidence="1 2">
    <name type="scientific">Rhodocollybia butyracea</name>
    <dbReference type="NCBI Taxonomy" id="206335"/>
    <lineage>
        <taxon>Eukaryota</taxon>
        <taxon>Fungi</taxon>
        <taxon>Dikarya</taxon>
        <taxon>Basidiomycota</taxon>
        <taxon>Agaricomycotina</taxon>
        <taxon>Agaricomycetes</taxon>
        <taxon>Agaricomycetidae</taxon>
        <taxon>Agaricales</taxon>
        <taxon>Marasmiineae</taxon>
        <taxon>Omphalotaceae</taxon>
        <taxon>Rhodocollybia</taxon>
    </lineage>
</organism>
<evidence type="ECO:0000313" key="1">
    <source>
        <dbReference type="EMBL" id="KAF9059463.1"/>
    </source>
</evidence>
<feature type="non-terminal residue" evidence="1">
    <location>
        <position position="1"/>
    </location>
</feature>
<accession>A0A9P5TZH2</accession>
<evidence type="ECO:0000313" key="2">
    <source>
        <dbReference type="Proteomes" id="UP000772434"/>
    </source>
</evidence>
<comment type="caution">
    <text evidence="1">The sequence shown here is derived from an EMBL/GenBank/DDBJ whole genome shotgun (WGS) entry which is preliminary data.</text>
</comment>
<proteinExistence type="predicted"/>
<sequence>RRISRDLKICAINLYQRELLDLEDILDCVGFSERTFYRILALYRETGDVIRHHFGPIGHPHLLLYDDIDYLLCLVRHRPDYFLDELANLLEDNHFISIHFCTAMRQLQNCGISLKKLCRIAREH</sequence>
<dbReference type="Proteomes" id="UP000772434">
    <property type="component" value="Unassembled WGS sequence"/>
</dbReference>
<dbReference type="OrthoDB" id="2994945at2759"/>
<reference evidence="1" key="1">
    <citation type="submission" date="2020-11" db="EMBL/GenBank/DDBJ databases">
        <authorList>
            <consortium name="DOE Joint Genome Institute"/>
            <person name="Ahrendt S."/>
            <person name="Riley R."/>
            <person name="Andreopoulos W."/>
            <person name="Labutti K."/>
            <person name="Pangilinan J."/>
            <person name="Ruiz-Duenas F.J."/>
            <person name="Barrasa J.M."/>
            <person name="Sanchez-Garcia M."/>
            <person name="Camarero S."/>
            <person name="Miyauchi S."/>
            <person name="Serrano A."/>
            <person name="Linde D."/>
            <person name="Babiker R."/>
            <person name="Drula E."/>
            <person name="Ayuso-Fernandez I."/>
            <person name="Pacheco R."/>
            <person name="Padilla G."/>
            <person name="Ferreira P."/>
            <person name="Barriuso J."/>
            <person name="Kellner H."/>
            <person name="Castanera R."/>
            <person name="Alfaro M."/>
            <person name="Ramirez L."/>
            <person name="Pisabarro A.G."/>
            <person name="Kuo A."/>
            <person name="Tritt A."/>
            <person name="Lipzen A."/>
            <person name="He G."/>
            <person name="Yan M."/>
            <person name="Ng V."/>
            <person name="Cullen D."/>
            <person name="Martin F."/>
            <person name="Rosso M.-N."/>
            <person name="Henrissat B."/>
            <person name="Hibbett D."/>
            <person name="Martinez A.T."/>
            <person name="Grigoriev I.V."/>
        </authorList>
    </citation>
    <scope>NUCLEOTIDE SEQUENCE</scope>
    <source>
        <strain evidence="1">AH 40177</strain>
    </source>
</reference>
<keyword evidence="2" id="KW-1185">Reference proteome</keyword>
<gene>
    <name evidence="1" type="ORF">BDP27DRAFT_1204815</name>
</gene>
<dbReference type="SUPFAM" id="SSF46689">
    <property type="entry name" value="Homeodomain-like"/>
    <property type="match status" value="1"/>
</dbReference>
<dbReference type="InterPro" id="IPR009057">
    <property type="entry name" value="Homeodomain-like_sf"/>
</dbReference>